<evidence type="ECO:0000313" key="3">
    <source>
        <dbReference type="Proteomes" id="UP000291758"/>
    </source>
</evidence>
<evidence type="ECO:0000313" key="2">
    <source>
        <dbReference type="EMBL" id="QAY63060.1"/>
    </source>
</evidence>
<keyword evidence="1" id="KW-0472">Membrane</keyword>
<name>A0A4P6EK53_9MICO</name>
<dbReference type="Proteomes" id="UP000291758">
    <property type="component" value="Chromosome"/>
</dbReference>
<keyword evidence="3" id="KW-1185">Reference proteome</keyword>
<protein>
    <recommendedName>
        <fullName evidence="4">DUF4013 domain-containing protein</fullName>
    </recommendedName>
</protein>
<reference evidence="2 3" key="1">
    <citation type="submission" date="2019-01" db="EMBL/GenBank/DDBJ databases">
        <title>Genome sequencing of strain 2JSPR-7.</title>
        <authorList>
            <person name="Heo J."/>
            <person name="Kim S.-J."/>
            <person name="Kim J.-S."/>
            <person name="Hong S.-B."/>
            <person name="Kwon S.-W."/>
        </authorList>
    </citation>
    <scope>NUCLEOTIDE SEQUENCE [LARGE SCALE GENOMIC DNA]</scope>
    <source>
        <strain evidence="2 3">2JSPR-7</strain>
    </source>
</reference>
<evidence type="ECO:0008006" key="4">
    <source>
        <dbReference type="Google" id="ProtNLM"/>
    </source>
</evidence>
<dbReference type="KEGG" id="xyl:ET495_07170"/>
<sequence length="184" mass="19166">MRESVSFFRDVADMTNDPDAAQASLSIGFAPGLVFLSFLGTLVGYMLQVFAWNGALREADGVRPSLGSFFRAPHLGAALLTAVVLGIAATVVSYVPFGGLAWPLFTVFALLVTIDHGATAFGAIGTSFRLVGKNFGSVFLLLLTLVGINIVGALALVVGLLVTIPLSTLAVAYAFRRITGGTIV</sequence>
<keyword evidence="1" id="KW-0812">Transmembrane</keyword>
<gene>
    <name evidence="2" type="ORF">ET495_07170</name>
</gene>
<feature type="transmembrane region" description="Helical" evidence="1">
    <location>
        <begin position="138"/>
        <end position="164"/>
    </location>
</feature>
<organism evidence="2 3">
    <name type="scientific">Xylanimonas allomyrinae</name>
    <dbReference type="NCBI Taxonomy" id="2509459"/>
    <lineage>
        <taxon>Bacteria</taxon>
        <taxon>Bacillati</taxon>
        <taxon>Actinomycetota</taxon>
        <taxon>Actinomycetes</taxon>
        <taxon>Micrococcales</taxon>
        <taxon>Promicromonosporaceae</taxon>
        <taxon>Xylanimonas</taxon>
    </lineage>
</organism>
<dbReference type="AlphaFoldDB" id="A0A4P6EK53"/>
<evidence type="ECO:0000256" key="1">
    <source>
        <dbReference type="SAM" id="Phobius"/>
    </source>
</evidence>
<dbReference type="OrthoDB" id="4829830at2"/>
<feature type="transmembrane region" description="Helical" evidence="1">
    <location>
        <begin position="75"/>
        <end position="95"/>
    </location>
</feature>
<accession>A0A4P6EK53</accession>
<keyword evidence="1" id="KW-1133">Transmembrane helix</keyword>
<dbReference type="EMBL" id="CP035495">
    <property type="protein sequence ID" value="QAY63060.1"/>
    <property type="molecule type" value="Genomic_DNA"/>
</dbReference>
<feature type="transmembrane region" description="Helical" evidence="1">
    <location>
        <begin position="101"/>
        <end position="126"/>
    </location>
</feature>
<proteinExistence type="predicted"/>
<feature type="transmembrane region" description="Helical" evidence="1">
    <location>
        <begin position="33"/>
        <end position="54"/>
    </location>
</feature>